<evidence type="ECO:0000313" key="3">
    <source>
        <dbReference type="RefSeq" id="XP_026144918.1"/>
    </source>
</evidence>
<evidence type="ECO:0000313" key="1">
    <source>
        <dbReference type="Proteomes" id="UP000515129"/>
    </source>
</evidence>
<reference evidence="2 3" key="1">
    <citation type="submission" date="2025-04" db="UniProtKB">
        <authorList>
            <consortium name="RefSeq"/>
        </authorList>
    </citation>
    <scope>IDENTIFICATION</scope>
    <source>
        <strain evidence="2 3">Wakin</strain>
        <tissue evidence="2 3">Muscle</tissue>
    </source>
</reference>
<accession>A0A6P6RIC3</accession>
<sequence length="434" mass="49052">MAVCRGGVSLWVGCVRNHGGRQQMMKQCWNLCQTTEFHLNDNCRTLSSASWALAPPNSLHYLSIKQPSLSHPFHHACQPNPAASLEEEEWEEAISLPVLLKPGETDEQHIVVEVPFLGPAKLSELLALGANRPFDLLFPLTTVDGSREDDISITGKLGTEENQLMERGSFRSLFETEGCPAPFTLGSRFFCFHCPGMESVSEIVDKAVKGQDEQSFCPALSVTHYSHAETERVDKSSSQRDVEDEEKLALMHEKLRVELPSFFVKNHDYSIYSEDVEFINGLLNTKTRGRVAYQLTLTLWRLMCLCYYAEAQLEVLKLTKHPEDGSIKARWRVKGLPFHSVLIFFYKKDKSHLYRTYDAFSTFYVGSDGRIHRHKVEKVMEARPPLLPKVTSVLAGALVALGIQEHRPALNLLPLLLSSLRQTRAWAAEQDQSH</sequence>
<dbReference type="AlphaFoldDB" id="A0A6P6RIC3"/>
<evidence type="ECO:0000313" key="2">
    <source>
        <dbReference type="RefSeq" id="XP_026144917.1"/>
    </source>
</evidence>
<dbReference type="Pfam" id="PF10184">
    <property type="entry name" value="DUF2358"/>
    <property type="match status" value="1"/>
</dbReference>
<dbReference type="GeneTree" id="ENSGT00390000008658"/>
<dbReference type="RefSeq" id="XP_026144917.1">
    <property type="nucleotide sequence ID" value="XM_026289132.1"/>
</dbReference>
<proteinExistence type="predicted"/>
<dbReference type="PANTHER" id="PTHR31094:SF2">
    <property type="entry name" value="RIKEN CDNA 2310061I04 GENE"/>
    <property type="match status" value="1"/>
</dbReference>
<dbReference type="RefSeq" id="XP_026144918.1">
    <property type="nucleotide sequence ID" value="XM_026289133.1"/>
</dbReference>
<dbReference type="KEGG" id="caua:113119566"/>
<dbReference type="PANTHER" id="PTHR31094">
    <property type="entry name" value="RIKEN CDNA 2310061I04 GENE"/>
    <property type="match status" value="1"/>
</dbReference>
<name>A0A6P6RIC3_CARAU</name>
<organism evidence="1 3">
    <name type="scientific">Carassius auratus</name>
    <name type="common">Goldfish</name>
    <dbReference type="NCBI Taxonomy" id="7957"/>
    <lineage>
        <taxon>Eukaryota</taxon>
        <taxon>Metazoa</taxon>
        <taxon>Chordata</taxon>
        <taxon>Craniata</taxon>
        <taxon>Vertebrata</taxon>
        <taxon>Euteleostomi</taxon>
        <taxon>Actinopterygii</taxon>
        <taxon>Neopterygii</taxon>
        <taxon>Teleostei</taxon>
        <taxon>Ostariophysi</taxon>
        <taxon>Cypriniformes</taxon>
        <taxon>Cyprinidae</taxon>
        <taxon>Cyprininae</taxon>
        <taxon>Carassius</taxon>
    </lineage>
</organism>
<dbReference type="GeneID" id="113119566"/>
<keyword evidence="1" id="KW-1185">Reference proteome</keyword>
<dbReference type="OrthoDB" id="44820at2759"/>
<protein>
    <submittedName>
        <fullName evidence="2 3">Uncharacterized protein LOC113119566</fullName>
    </submittedName>
</protein>
<dbReference type="Proteomes" id="UP000515129">
    <property type="component" value="Chromosome 19"/>
</dbReference>
<dbReference type="InterPro" id="IPR018790">
    <property type="entry name" value="DUF2358"/>
</dbReference>
<gene>
    <name evidence="2 3" type="primary">LOC113119566</name>
</gene>